<dbReference type="AlphaFoldDB" id="A0A937D541"/>
<reference evidence="2" key="1">
    <citation type="submission" date="2021-01" db="EMBL/GenBank/DDBJ databases">
        <title>Ramlibacter sp. strain AW1 16S ribosomal RNA gene Genome sequencing and assembly.</title>
        <authorList>
            <person name="Kang M."/>
        </authorList>
    </citation>
    <scope>NUCLEOTIDE SEQUENCE</scope>
    <source>
        <strain evidence="2">AW1</strain>
    </source>
</reference>
<evidence type="ECO:0000256" key="1">
    <source>
        <dbReference type="SAM" id="MobiDB-lite"/>
    </source>
</evidence>
<dbReference type="EMBL" id="JAEQNA010000003">
    <property type="protein sequence ID" value="MBL0420952.1"/>
    <property type="molecule type" value="Genomic_DNA"/>
</dbReference>
<evidence type="ECO:0000313" key="3">
    <source>
        <dbReference type="Proteomes" id="UP000613011"/>
    </source>
</evidence>
<keyword evidence="3" id="KW-1185">Reference proteome</keyword>
<feature type="region of interest" description="Disordered" evidence="1">
    <location>
        <begin position="20"/>
        <end position="47"/>
    </location>
</feature>
<dbReference type="Proteomes" id="UP000613011">
    <property type="component" value="Unassembled WGS sequence"/>
</dbReference>
<evidence type="ECO:0000313" key="2">
    <source>
        <dbReference type="EMBL" id="MBL0420952.1"/>
    </source>
</evidence>
<name>A0A937D541_9BURK</name>
<protein>
    <submittedName>
        <fullName evidence="2">Uncharacterized protein</fullName>
    </submittedName>
</protein>
<organism evidence="2 3">
    <name type="scientific">Ramlibacter aurantiacus</name>
    <dbReference type="NCBI Taxonomy" id="2801330"/>
    <lineage>
        <taxon>Bacteria</taxon>
        <taxon>Pseudomonadati</taxon>
        <taxon>Pseudomonadota</taxon>
        <taxon>Betaproteobacteria</taxon>
        <taxon>Burkholderiales</taxon>
        <taxon>Comamonadaceae</taxon>
        <taxon>Ramlibacter</taxon>
    </lineage>
</organism>
<gene>
    <name evidence="2" type="ORF">JI739_11395</name>
</gene>
<sequence>MSNIHSRGNGHLPLEAAHAMARHRADGLKGRPSHKDENVSNSGQLMADSDVQEINRSGNPESPDSMAWLTRPSMSATELGLPAIRSEPLHLRTVQDERVLDRTGVFEGVNFATLIRFSAVLSGPGFKEALQAVHREPGSVSAAEREALDAHLRQCVEHETSRDGAPVSHQRAIELLIKGLTALTN</sequence>
<comment type="caution">
    <text evidence="2">The sequence shown here is derived from an EMBL/GenBank/DDBJ whole genome shotgun (WGS) entry which is preliminary data.</text>
</comment>
<accession>A0A937D541</accession>
<proteinExistence type="predicted"/>
<feature type="compositionally biased region" description="Basic and acidic residues" evidence="1">
    <location>
        <begin position="23"/>
        <end position="38"/>
    </location>
</feature>
<dbReference type="RefSeq" id="WP_201684015.1">
    <property type="nucleotide sequence ID" value="NZ_JAEQNA010000003.1"/>
</dbReference>